<name>A0A506QIS7_9GAMM</name>
<dbReference type="SMART" id="SM00912">
    <property type="entry name" value="Haemagg_act"/>
    <property type="match status" value="1"/>
</dbReference>
<feature type="domain" description="Filamentous haemagglutinin FhaB/tRNA nuclease CdiA-like TPS" evidence="2">
    <location>
        <begin position="32"/>
        <end position="150"/>
    </location>
</feature>
<dbReference type="InterPro" id="IPR012334">
    <property type="entry name" value="Pectin_lyas_fold"/>
</dbReference>
<dbReference type="Proteomes" id="UP000317747">
    <property type="component" value="Unassembled WGS sequence"/>
</dbReference>
<keyword evidence="1" id="KW-0732">Signal</keyword>
<feature type="chain" id="PRO_5022919737" evidence="1">
    <location>
        <begin position="25"/>
        <end position="559"/>
    </location>
</feature>
<evidence type="ECO:0000313" key="3">
    <source>
        <dbReference type="EMBL" id="TPV45456.1"/>
    </source>
</evidence>
<sequence>MKNEKLNVLYLSAVAALFSNPALAGLNNYTQSNGTAVININKADANGLSHNTYQNFNVTRDGLVLNNSITDLVRENGNISRNSNLDKPAKVILNEVISDNASSLNGFIEVAGQKADVIIANPNGIACSGCGFINTRNATLTTGIPAFTDGKLTAIDVDKGMLTIRDQSLKGADYTTLLAQKIAIQGQVDTGNLRAVAGQFTYYTDTARVTPNGNHRVQGNSIDISALGGVTAGLISLHTTEAGAGVNNHGVLNGSSLAISSSGLLTNNGTMKARENIALSSAGELENRGDILSQGNLAAKGNSGLTNTGSLQGVNVSLESGKNIGLLSGDITARSNIALLSAGNIENHGDILSQHNLSARSDGGLTSTGSLQGENVILESGKNISFMSGKVTAKGNVALSAAGDIENRSDMTSQRNFSVQAKNRLINHGSMRGVMVSLNAGKEIALLSGDVTATASASLSADRVNNAAAFRSVNAYITSQDFRNAGSMMSDGMFIITGSQTLSNSGSLEGSILTLSSRKKVDNTSQGNLRANILSINSPKMKSVKDLGGNYNASMVTFR</sequence>
<dbReference type="OrthoDB" id="2664633at2"/>
<dbReference type="InterPro" id="IPR008638">
    <property type="entry name" value="FhaB/CdiA-like_TPS"/>
</dbReference>
<evidence type="ECO:0000259" key="2">
    <source>
        <dbReference type="SMART" id="SM00912"/>
    </source>
</evidence>
<proteinExistence type="predicted"/>
<evidence type="ECO:0000313" key="4">
    <source>
        <dbReference type="Proteomes" id="UP000317747"/>
    </source>
</evidence>
<protein>
    <submittedName>
        <fullName evidence="3">Filamentous hemagglutinin N-terminal domain-containing protein</fullName>
    </submittedName>
</protein>
<comment type="caution">
    <text evidence="3">The sequence shown here is derived from an EMBL/GenBank/DDBJ whole genome shotgun (WGS) entry which is preliminary data.</text>
</comment>
<dbReference type="InterPro" id="IPR011050">
    <property type="entry name" value="Pectin_lyase_fold/virulence"/>
</dbReference>
<organism evidence="3 4">
    <name type="scientific">Pantoea deleyi</name>
    <dbReference type="NCBI Taxonomy" id="470932"/>
    <lineage>
        <taxon>Bacteria</taxon>
        <taxon>Pseudomonadati</taxon>
        <taxon>Pseudomonadota</taxon>
        <taxon>Gammaproteobacteria</taxon>
        <taxon>Enterobacterales</taxon>
        <taxon>Erwiniaceae</taxon>
        <taxon>Pantoea</taxon>
    </lineage>
</organism>
<dbReference type="Gene3D" id="2.160.20.10">
    <property type="entry name" value="Single-stranded right-handed beta-helix, Pectin lyase-like"/>
    <property type="match status" value="1"/>
</dbReference>
<evidence type="ECO:0000256" key="1">
    <source>
        <dbReference type="SAM" id="SignalP"/>
    </source>
</evidence>
<dbReference type="NCBIfam" id="TIGR01901">
    <property type="entry name" value="adhes_NPXG"/>
    <property type="match status" value="1"/>
</dbReference>
<dbReference type="Pfam" id="PF05860">
    <property type="entry name" value="TPS"/>
    <property type="match status" value="1"/>
</dbReference>
<dbReference type="RefSeq" id="WP_128084492.1">
    <property type="nucleotide sequence ID" value="NZ_CP071405.1"/>
</dbReference>
<keyword evidence="4" id="KW-1185">Reference proteome</keyword>
<accession>A0A506QIS7</accession>
<dbReference type="EMBL" id="VHJA01000040">
    <property type="protein sequence ID" value="TPV45456.1"/>
    <property type="molecule type" value="Genomic_DNA"/>
</dbReference>
<reference evidence="3 4" key="1">
    <citation type="submission" date="2019-06" db="EMBL/GenBank/DDBJ databases">
        <title>Taxogenomics and systematics of the genus Pantoea.</title>
        <authorList>
            <person name="Tambong J.T."/>
        </authorList>
    </citation>
    <scope>NUCLEOTIDE SEQUENCE [LARGE SCALE GENOMIC DNA]</scope>
    <source>
        <strain evidence="3 4">LMG 24200</strain>
    </source>
</reference>
<gene>
    <name evidence="3" type="ORF">FJW01_05430</name>
</gene>
<dbReference type="AlphaFoldDB" id="A0A506QIS7"/>
<feature type="signal peptide" evidence="1">
    <location>
        <begin position="1"/>
        <end position="24"/>
    </location>
</feature>
<dbReference type="SUPFAM" id="SSF51126">
    <property type="entry name" value="Pectin lyase-like"/>
    <property type="match status" value="1"/>
</dbReference>